<evidence type="ECO:0008006" key="4">
    <source>
        <dbReference type="Google" id="ProtNLM"/>
    </source>
</evidence>
<dbReference type="PANTHER" id="PTHR45913:SF19">
    <property type="entry name" value="LOW QUALITY PROTEIN: ZINC FINGER BED DOMAIN-CONTAINING PROTEIN 5-LIKE"/>
    <property type="match status" value="1"/>
</dbReference>
<evidence type="ECO:0000313" key="2">
    <source>
        <dbReference type="EMBL" id="CAH1987069.1"/>
    </source>
</evidence>
<evidence type="ECO:0000313" key="3">
    <source>
        <dbReference type="Proteomes" id="UP001152888"/>
    </source>
</evidence>
<dbReference type="OrthoDB" id="10062525at2759"/>
<evidence type="ECO:0000256" key="1">
    <source>
        <dbReference type="SAM" id="MobiDB-lite"/>
    </source>
</evidence>
<name>A0A9P0L1I3_ACAOB</name>
<dbReference type="Proteomes" id="UP001152888">
    <property type="component" value="Unassembled WGS sequence"/>
</dbReference>
<feature type="region of interest" description="Disordered" evidence="1">
    <location>
        <begin position="168"/>
        <end position="189"/>
    </location>
</feature>
<organism evidence="2 3">
    <name type="scientific">Acanthoscelides obtectus</name>
    <name type="common">Bean weevil</name>
    <name type="synonym">Bruchus obtectus</name>
    <dbReference type="NCBI Taxonomy" id="200917"/>
    <lineage>
        <taxon>Eukaryota</taxon>
        <taxon>Metazoa</taxon>
        <taxon>Ecdysozoa</taxon>
        <taxon>Arthropoda</taxon>
        <taxon>Hexapoda</taxon>
        <taxon>Insecta</taxon>
        <taxon>Pterygota</taxon>
        <taxon>Neoptera</taxon>
        <taxon>Endopterygota</taxon>
        <taxon>Coleoptera</taxon>
        <taxon>Polyphaga</taxon>
        <taxon>Cucujiformia</taxon>
        <taxon>Chrysomeloidea</taxon>
        <taxon>Chrysomelidae</taxon>
        <taxon>Bruchinae</taxon>
        <taxon>Bruchini</taxon>
        <taxon>Acanthoscelides</taxon>
    </lineage>
</organism>
<protein>
    <recommendedName>
        <fullName evidence="4">HAT C-terminal dimerisation domain-containing protein</fullName>
    </recommendedName>
</protein>
<proteinExistence type="predicted"/>
<dbReference type="AlphaFoldDB" id="A0A9P0L1I3"/>
<comment type="caution">
    <text evidence="2">The sequence shown here is derived from an EMBL/GenBank/DDBJ whole genome shotgun (WGS) entry which is preliminary data.</text>
</comment>
<dbReference type="EMBL" id="CAKOFQ010007010">
    <property type="protein sequence ID" value="CAH1987069.1"/>
    <property type="molecule type" value="Genomic_DNA"/>
</dbReference>
<gene>
    <name evidence="2" type="ORF">ACAOBT_LOCUS17652</name>
</gene>
<feature type="compositionally biased region" description="Polar residues" evidence="1">
    <location>
        <begin position="168"/>
        <end position="177"/>
    </location>
</feature>
<accession>A0A9P0L1I3</accession>
<reference evidence="2" key="1">
    <citation type="submission" date="2022-03" db="EMBL/GenBank/DDBJ databases">
        <authorList>
            <person name="Sayadi A."/>
        </authorList>
    </citation>
    <scope>NUCLEOTIDE SEQUENCE</scope>
</reference>
<dbReference type="PANTHER" id="PTHR45913">
    <property type="entry name" value="EPM2A-INTERACTING PROTEIN 1"/>
    <property type="match status" value="1"/>
</dbReference>
<keyword evidence="3" id="KW-1185">Reference proteome</keyword>
<sequence length="238" mass="27301">MQHAKPEQVTKVSGANESLVEIREIFYSKLQALVDEFLRYYRDINSESPIWHMTRNRFVVDVSQLPEEVHEEFLEMKADSSMKDDLHLLTLEKFWIKRLPVNSTFSSLALRILVPFSSTYSCETGFSALVLIKTKQRNRLEVDSDLMISLAKIEPRINQLRQLPSQLAGSFPKSSGKTKPGTAGKRFVSPAEPTRCTPINLRSYKEPENVDERLSAPINPRLFGCMQHAYACFRQFSN</sequence>